<keyword evidence="2" id="KW-0746">Sphingolipid metabolism</keyword>
<dbReference type="GO" id="GO:0017040">
    <property type="term" value="F:N-acylsphingosine amidohydrolase activity"/>
    <property type="evidence" value="ECO:0007669"/>
    <property type="project" value="UniProtKB-UniRule"/>
</dbReference>
<dbReference type="PANTHER" id="PTHR12670:SF1">
    <property type="entry name" value="NEUTRAL CERAMIDASE"/>
    <property type="match status" value="1"/>
</dbReference>
<feature type="domain" description="Neutral/alkaline non-lysosomal ceramidase N-terminal" evidence="3">
    <location>
        <begin position="53"/>
        <end position="262"/>
    </location>
</feature>
<organism evidence="4 5">
    <name type="scientific">Pontibacter lucknowensis</name>
    <dbReference type="NCBI Taxonomy" id="1077936"/>
    <lineage>
        <taxon>Bacteria</taxon>
        <taxon>Pseudomonadati</taxon>
        <taxon>Bacteroidota</taxon>
        <taxon>Cytophagia</taxon>
        <taxon>Cytophagales</taxon>
        <taxon>Hymenobacteraceae</taxon>
        <taxon>Pontibacter</taxon>
    </lineage>
</organism>
<name>A0A1N6ZC20_9BACT</name>
<keyword evidence="5" id="KW-1185">Reference proteome</keyword>
<comment type="catalytic activity">
    <reaction evidence="2">
        <text>an N-acylsphing-4-enine + H2O = sphing-4-enine + a fatty acid</text>
        <dbReference type="Rhea" id="RHEA:20856"/>
        <dbReference type="ChEBI" id="CHEBI:15377"/>
        <dbReference type="ChEBI" id="CHEBI:28868"/>
        <dbReference type="ChEBI" id="CHEBI:52639"/>
        <dbReference type="ChEBI" id="CHEBI:57756"/>
        <dbReference type="EC" id="3.5.1.23"/>
    </reaction>
</comment>
<dbReference type="EMBL" id="FTNM01000004">
    <property type="protein sequence ID" value="SIR24329.1"/>
    <property type="molecule type" value="Genomic_DNA"/>
</dbReference>
<dbReference type="AlphaFoldDB" id="A0A1N6ZC20"/>
<evidence type="ECO:0000256" key="2">
    <source>
        <dbReference type="RuleBase" id="RU366019"/>
    </source>
</evidence>
<evidence type="ECO:0000313" key="5">
    <source>
        <dbReference type="Proteomes" id="UP000185924"/>
    </source>
</evidence>
<dbReference type="GO" id="GO:0042759">
    <property type="term" value="P:long-chain fatty acid biosynthetic process"/>
    <property type="evidence" value="ECO:0007669"/>
    <property type="project" value="TreeGrafter"/>
</dbReference>
<comment type="cofactor">
    <cofactor evidence="1">
        <name>Zn(2+)</name>
        <dbReference type="ChEBI" id="CHEBI:29105"/>
    </cofactor>
    <text evidence="1">Binds 1 zinc ion per subunit.</text>
</comment>
<keyword evidence="2" id="KW-0378">Hydrolase</keyword>
<dbReference type="GO" id="GO:0016020">
    <property type="term" value="C:membrane"/>
    <property type="evidence" value="ECO:0007669"/>
    <property type="project" value="GOC"/>
</dbReference>
<dbReference type="InterPro" id="IPR031329">
    <property type="entry name" value="NEUT/ALK_ceramidase_N"/>
</dbReference>
<sequence>MFALLSLLLCSMQSCVVQRIDHTPYAKTDYYRHTLQALDEQPPVAREGDSLQAGWAKVNITPPVGSPLAGYGKRKGLRYSTVHDSVWVRTFAFDNGSAEVIFVALDMLIAPMTVADALEKEYAALGLSPGQVYLSATHTHTSFGGWGQKLVGRLMAGRYSRQLVQQTTAHIVQSIQLARQNKQPAQIGYGIAYAPHLVRNRLTGSLAGRDTTIRFFKIEQTSGKTAVLATFAAHPTILPSMDPVLSRDYPGELVDQLEKSVDFAAFAAGAVGSQAVVAPHGDTYESTAAVGQQLAVAIMEKLPAVELKSTVPLGYGRHPLLLPRPQWRLNTNYRFAPFLFNGLFGKYPTYINSMQLGEVVLLGVPADYSGELIPELEQQGRPVVVTGFNGGYIGYITPDRHYHLKKYETRSMNFYGPQSGSYLTEIMEKIMRSYQPNDGRNN</sequence>
<dbReference type="GO" id="GO:0005576">
    <property type="term" value="C:extracellular region"/>
    <property type="evidence" value="ECO:0007669"/>
    <property type="project" value="TreeGrafter"/>
</dbReference>
<comment type="similarity">
    <text evidence="2">Belongs to the neutral ceramidase family.</text>
</comment>
<evidence type="ECO:0000313" key="4">
    <source>
        <dbReference type="EMBL" id="SIR24329.1"/>
    </source>
</evidence>
<evidence type="ECO:0000256" key="1">
    <source>
        <dbReference type="PIRSR" id="PIRSR606823-2"/>
    </source>
</evidence>
<dbReference type="GO" id="GO:0046512">
    <property type="term" value="P:sphingosine biosynthetic process"/>
    <property type="evidence" value="ECO:0007669"/>
    <property type="project" value="TreeGrafter"/>
</dbReference>
<accession>A0A1N6ZC20</accession>
<dbReference type="InterPro" id="IPR006823">
    <property type="entry name" value="Ceramidase_alk"/>
</dbReference>
<dbReference type="Proteomes" id="UP000185924">
    <property type="component" value="Unassembled WGS sequence"/>
</dbReference>
<dbReference type="EC" id="3.5.1.23" evidence="2"/>
<protein>
    <recommendedName>
        <fullName evidence="2">Neutral ceramidase</fullName>
        <ecNumber evidence="2">3.5.1.23</ecNumber>
    </recommendedName>
</protein>
<keyword evidence="1" id="KW-0479">Metal-binding</keyword>
<dbReference type="STRING" id="1077936.SAMN05421545_2890"/>
<dbReference type="PANTHER" id="PTHR12670">
    <property type="entry name" value="CERAMIDASE"/>
    <property type="match status" value="1"/>
</dbReference>
<dbReference type="GO" id="GO:0046872">
    <property type="term" value="F:metal ion binding"/>
    <property type="evidence" value="ECO:0007669"/>
    <property type="project" value="UniProtKB-KW"/>
</dbReference>
<keyword evidence="2" id="KW-0443">Lipid metabolism</keyword>
<dbReference type="GO" id="GO:0046514">
    <property type="term" value="P:ceramide catabolic process"/>
    <property type="evidence" value="ECO:0007669"/>
    <property type="project" value="InterPro"/>
</dbReference>
<feature type="binding site" evidence="1">
    <location>
        <position position="138"/>
    </location>
    <ligand>
        <name>Zn(2+)</name>
        <dbReference type="ChEBI" id="CHEBI:29105"/>
    </ligand>
</feature>
<dbReference type="Pfam" id="PF04734">
    <property type="entry name" value="Ceramidase_alk"/>
    <property type="match status" value="1"/>
</dbReference>
<gene>
    <name evidence="4" type="ORF">SAMN05421545_2890</name>
</gene>
<evidence type="ECO:0000259" key="3">
    <source>
        <dbReference type="Pfam" id="PF04734"/>
    </source>
</evidence>
<keyword evidence="1" id="KW-0862">Zinc</keyword>
<reference evidence="5" key="1">
    <citation type="submission" date="2017-01" db="EMBL/GenBank/DDBJ databases">
        <authorList>
            <person name="Varghese N."/>
            <person name="Submissions S."/>
        </authorList>
    </citation>
    <scope>NUCLEOTIDE SEQUENCE [LARGE SCALE GENOMIC DNA]</scope>
    <source>
        <strain evidence="5">DM9</strain>
    </source>
</reference>
<proteinExistence type="inferred from homology"/>